<evidence type="ECO:0000313" key="3">
    <source>
        <dbReference type="Proteomes" id="UP000005819"/>
    </source>
</evidence>
<proteinExistence type="predicted"/>
<evidence type="ECO:0000256" key="1">
    <source>
        <dbReference type="SAM" id="SignalP"/>
    </source>
</evidence>
<feature type="chain" id="PRO_5002752814" description="Lipoprotein" evidence="1">
    <location>
        <begin position="22"/>
        <end position="165"/>
    </location>
</feature>
<keyword evidence="1" id="KW-0732">Signal</keyword>
<dbReference type="Proteomes" id="UP000005819">
    <property type="component" value="Unassembled WGS sequence"/>
</dbReference>
<comment type="caution">
    <text evidence="2">The sequence shown here is derived from an EMBL/GenBank/DDBJ whole genome shotgun (WGS) entry which is preliminary data.</text>
</comment>
<sequence length="165" mass="19213">MRKILYLWMICVVLCSLVSCNDSDDKTYSSYVSRFVWENRCNHRIEYFYVEGCITRSQGIKYGERAVKELEGPSPVDLQTFLDGRETHVIYDSFTEGVIIYCYMENYYPSGLGEVAVPKSLQDPDRYVYKAYEEGDKYVVEWTYTFTDADYEAARARGPVRIGIV</sequence>
<feature type="signal peptide" evidence="1">
    <location>
        <begin position="1"/>
        <end position="21"/>
    </location>
</feature>
<dbReference type="PROSITE" id="PS51257">
    <property type="entry name" value="PROKAR_LIPOPROTEIN"/>
    <property type="match status" value="1"/>
</dbReference>
<accession>B0MXJ7</accession>
<name>B0MXJ7_9BACT</name>
<dbReference type="HOGENOM" id="CLU_1718495_0_0_10"/>
<reference evidence="2" key="2">
    <citation type="submission" date="2013-09" db="EMBL/GenBank/DDBJ databases">
        <title>Draft genome sequence of Alistipes putredinis (DSM 17216).</title>
        <authorList>
            <person name="Sudarsanam P."/>
            <person name="Ley R."/>
            <person name="Guruge J."/>
            <person name="Turnbaugh P.J."/>
            <person name="Mahowald M."/>
            <person name="Liep D."/>
            <person name="Gordon J."/>
        </authorList>
    </citation>
    <scope>NUCLEOTIDE SEQUENCE</scope>
    <source>
        <strain evidence="2">DSM 17216</strain>
    </source>
</reference>
<dbReference type="AlphaFoldDB" id="B0MXJ7"/>
<evidence type="ECO:0000313" key="2">
    <source>
        <dbReference type="EMBL" id="EDS02338.1"/>
    </source>
</evidence>
<protein>
    <recommendedName>
        <fullName evidence="4">Lipoprotein</fullName>
    </recommendedName>
</protein>
<gene>
    <name evidence="2" type="ORF">ALIPUT_01860</name>
</gene>
<dbReference type="EMBL" id="ABFK02000020">
    <property type="protein sequence ID" value="EDS02338.1"/>
    <property type="molecule type" value="Genomic_DNA"/>
</dbReference>
<organism evidence="2 3">
    <name type="scientific">Alistipes putredinis DSM 17216</name>
    <dbReference type="NCBI Taxonomy" id="445970"/>
    <lineage>
        <taxon>Bacteria</taxon>
        <taxon>Pseudomonadati</taxon>
        <taxon>Bacteroidota</taxon>
        <taxon>Bacteroidia</taxon>
        <taxon>Bacteroidales</taxon>
        <taxon>Rikenellaceae</taxon>
        <taxon>Alistipes</taxon>
    </lineage>
</organism>
<evidence type="ECO:0008006" key="4">
    <source>
        <dbReference type="Google" id="ProtNLM"/>
    </source>
</evidence>
<reference evidence="2" key="1">
    <citation type="submission" date="2007-10" db="EMBL/GenBank/DDBJ databases">
        <authorList>
            <person name="Fulton L."/>
            <person name="Clifton S."/>
            <person name="Fulton B."/>
            <person name="Xu J."/>
            <person name="Minx P."/>
            <person name="Pepin K.H."/>
            <person name="Johnson M."/>
            <person name="Thiruvilangam P."/>
            <person name="Bhonagiri V."/>
            <person name="Nash W.E."/>
            <person name="Mardis E.R."/>
            <person name="Wilson R.K."/>
        </authorList>
    </citation>
    <scope>NUCLEOTIDE SEQUENCE [LARGE SCALE GENOMIC DNA]</scope>
    <source>
        <strain evidence="2">DSM 17216</strain>
    </source>
</reference>
<keyword evidence="3" id="KW-1185">Reference proteome</keyword>